<dbReference type="STRING" id="574566.I0Z341"/>
<dbReference type="PANTHER" id="PTHR34199:SF2">
    <property type="entry name" value="NUMOD3 MOTIF FAMILY PROTEIN, EXPRESSED"/>
    <property type="match status" value="1"/>
</dbReference>
<dbReference type="Proteomes" id="UP000007264">
    <property type="component" value="Unassembled WGS sequence"/>
</dbReference>
<keyword evidence="4" id="KW-1185">Reference proteome</keyword>
<feature type="compositionally biased region" description="Low complexity" evidence="1">
    <location>
        <begin position="79"/>
        <end position="98"/>
    </location>
</feature>
<feature type="compositionally biased region" description="Basic and acidic residues" evidence="1">
    <location>
        <begin position="258"/>
        <end position="271"/>
    </location>
</feature>
<dbReference type="EMBL" id="AGSI01000004">
    <property type="protein sequence ID" value="EIE25060.1"/>
    <property type="molecule type" value="Genomic_DNA"/>
</dbReference>
<dbReference type="RefSeq" id="XP_005649604.1">
    <property type="nucleotide sequence ID" value="XM_005649547.1"/>
</dbReference>
<gene>
    <name evidence="3" type="ORF">COCSUDRAFT_61304</name>
</gene>
<evidence type="ECO:0000259" key="2">
    <source>
        <dbReference type="Pfam" id="PF07460"/>
    </source>
</evidence>
<comment type="caution">
    <text evidence="3">The sequence shown here is derived from an EMBL/GenBank/DDBJ whole genome shotgun (WGS) entry which is preliminary data.</text>
</comment>
<protein>
    <recommendedName>
        <fullName evidence="2">Nuclease associated modular domain-containing protein</fullName>
    </recommendedName>
</protein>
<dbReference type="GO" id="GO:0003677">
    <property type="term" value="F:DNA binding"/>
    <property type="evidence" value="ECO:0007669"/>
    <property type="project" value="InterPro"/>
</dbReference>
<evidence type="ECO:0000313" key="4">
    <source>
        <dbReference type="Proteomes" id="UP000007264"/>
    </source>
</evidence>
<dbReference type="KEGG" id="csl:COCSUDRAFT_61304"/>
<feature type="region of interest" description="Disordered" evidence="1">
    <location>
        <begin position="290"/>
        <end position="335"/>
    </location>
</feature>
<proteinExistence type="predicted"/>
<dbReference type="PANTHER" id="PTHR34199">
    <property type="entry name" value="NUMOD3 MOTIF FAMILY PROTEIN, EXPRESSED"/>
    <property type="match status" value="1"/>
</dbReference>
<name>I0Z341_COCSC</name>
<evidence type="ECO:0000313" key="3">
    <source>
        <dbReference type="EMBL" id="EIE25060.1"/>
    </source>
</evidence>
<feature type="region of interest" description="Disordered" evidence="1">
    <location>
        <begin position="247"/>
        <end position="271"/>
    </location>
</feature>
<dbReference type="eggNOG" id="ENOG502QUKG">
    <property type="taxonomic scope" value="Eukaryota"/>
</dbReference>
<dbReference type="Pfam" id="PF07460">
    <property type="entry name" value="NUMOD3"/>
    <property type="match status" value="1"/>
</dbReference>
<accession>I0Z341</accession>
<feature type="domain" description="Nuclease associated modular" evidence="2">
    <location>
        <begin position="146"/>
        <end position="174"/>
    </location>
</feature>
<feature type="compositionally biased region" description="Polar residues" evidence="1">
    <location>
        <begin position="54"/>
        <end position="73"/>
    </location>
</feature>
<feature type="region of interest" description="Disordered" evidence="1">
    <location>
        <begin position="25"/>
        <end position="98"/>
    </location>
</feature>
<evidence type="ECO:0000256" key="1">
    <source>
        <dbReference type="SAM" id="MobiDB-lite"/>
    </source>
</evidence>
<feature type="region of interest" description="Disordered" evidence="1">
    <location>
        <begin position="543"/>
        <end position="575"/>
    </location>
</feature>
<dbReference type="AlphaFoldDB" id="I0Z341"/>
<reference evidence="3 4" key="1">
    <citation type="journal article" date="2012" name="Genome Biol.">
        <title>The genome of the polar eukaryotic microalga coccomyxa subellipsoidea reveals traits of cold adaptation.</title>
        <authorList>
            <person name="Blanc G."/>
            <person name="Agarkova I."/>
            <person name="Grimwood J."/>
            <person name="Kuo A."/>
            <person name="Brueggeman A."/>
            <person name="Dunigan D."/>
            <person name="Gurnon J."/>
            <person name="Ladunga I."/>
            <person name="Lindquist E."/>
            <person name="Lucas S."/>
            <person name="Pangilinan J."/>
            <person name="Proschold T."/>
            <person name="Salamov A."/>
            <person name="Schmutz J."/>
            <person name="Weeks D."/>
            <person name="Yamada T."/>
            <person name="Claverie J.M."/>
            <person name="Grigoriev I."/>
            <person name="Van Etten J."/>
            <person name="Lomsadze A."/>
            <person name="Borodovsky M."/>
        </authorList>
    </citation>
    <scope>NUCLEOTIDE SEQUENCE [LARGE SCALE GENOMIC DNA]</scope>
    <source>
        <strain evidence="3 4">C-169</strain>
    </source>
</reference>
<dbReference type="GeneID" id="17043063"/>
<dbReference type="InterPro" id="IPR003611">
    <property type="entry name" value="NUMOD3"/>
</dbReference>
<organism evidence="3 4">
    <name type="scientific">Coccomyxa subellipsoidea (strain C-169)</name>
    <name type="common">Green microalga</name>
    <dbReference type="NCBI Taxonomy" id="574566"/>
    <lineage>
        <taxon>Eukaryota</taxon>
        <taxon>Viridiplantae</taxon>
        <taxon>Chlorophyta</taxon>
        <taxon>core chlorophytes</taxon>
        <taxon>Trebouxiophyceae</taxon>
        <taxon>Trebouxiophyceae incertae sedis</taxon>
        <taxon>Coccomyxaceae</taxon>
        <taxon>Coccomyxa</taxon>
        <taxon>Coccomyxa subellipsoidea</taxon>
    </lineage>
</organism>
<dbReference type="OrthoDB" id="515164at2759"/>
<sequence length="767" mass="81708">MGKIGGLEMLGNAVAAEGDLSLPRIRAESSNGAGPSGRSPAHVTGTDRPFVNEAFSNGAVSGDSRQNVKSAASGTLGPASGLGSTGEEGSTSEASASSVVIRLKEDLTRQRSTKEIDPAMRSRKEVLRQLRTGETEGLCEAERLRRLRISQANKGRVPWNAGRKHTPETIEKIRQSTMKAMKDPAVRKKLVAMHEPQMHTAESRAKISRGVNMNLLKKEGVDLGVLTPEEIEEMLAQRRATAAATTAAQVARRAARRQAAEKEEHAREQARTVDANFRISLGFVEGLRNGDGTIVAEGPTAEPPAPRPSRRKAAPKPPAAGAAPKKAPARRRESAVATAKRAAAEAAAAAEEARAEQLKRALTLVMRLEQALAQCYSHQEATVRSASLEERERVEQVVLNAQEQLLRAKGQVARLQQGAPIPISIALSLEARPPLFYSYVSSWSLRPSGEESDALSRIVAANGAAAGRPGLARFKRALAADRNGSRPGVVTAPFGAAEREAAAANAVDGIWDRTTKNAFAHKRQKAPRILPPNDAAGLLGGTRYHGRNTPLKAKTAGPAEGKEASNSRAHLSCHSPYSPLLKRRDVMGQEGFTGMQDESQRKASKRMYSAAAASTRRGYELQACLLPLSTGASATVVAADAARRKLMGEGTPPASALVATHLRVMCVGTGLTQADVDPGVRQRSAHSWRQPGAATSLLAGYPVPLLDLQASRPRYKLDARRTPAPQTLAQRPGTAAAAYGDARSGYYSNRVRADGVENLLGRQTLEL</sequence>